<name>A0A814GLR9_9BILA</name>
<feature type="compositionally biased region" description="Polar residues" evidence="4">
    <location>
        <begin position="781"/>
        <end position="796"/>
    </location>
</feature>
<feature type="region of interest" description="Disordered" evidence="4">
    <location>
        <begin position="884"/>
        <end position="960"/>
    </location>
</feature>
<protein>
    <recommendedName>
        <fullName evidence="9">Ig-like domain-containing protein</fullName>
    </recommendedName>
</protein>
<feature type="compositionally biased region" description="Polar residues" evidence="4">
    <location>
        <begin position="940"/>
        <end position="952"/>
    </location>
</feature>
<evidence type="ECO:0000313" key="7">
    <source>
        <dbReference type="EMBL" id="CAF0998197.1"/>
    </source>
</evidence>
<dbReference type="EMBL" id="CAJNOU010000440">
    <property type="protein sequence ID" value="CAF0998197.1"/>
    <property type="molecule type" value="Genomic_DNA"/>
</dbReference>
<feature type="compositionally biased region" description="Basic and acidic residues" evidence="4">
    <location>
        <begin position="642"/>
        <end position="651"/>
    </location>
</feature>
<feature type="compositionally biased region" description="Polar residues" evidence="4">
    <location>
        <begin position="677"/>
        <end position="694"/>
    </location>
</feature>
<comment type="caution">
    <text evidence="7">The sequence shown here is derived from an EMBL/GenBank/DDBJ whole genome shotgun (WGS) entry which is preliminary data.</text>
</comment>
<evidence type="ECO:0000256" key="5">
    <source>
        <dbReference type="SAM" id="Phobius"/>
    </source>
</evidence>
<evidence type="ECO:0000256" key="3">
    <source>
        <dbReference type="ARBA" id="ARBA00004656"/>
    </source>
</evidence>
<dbReference type="Proteomes" id="UP000663889">
    <property type="component" value="Unassembled WGS sequence"/>
</dbReference>
<dbReference type="GO" id="GO:0005768">
    <property type="term" value="C:endosome"/>
    <property type="evidence" value="ECO:0007669"/>
    <property type="project" value="UniProtKB-SubCell"/>
</dbReference>
<feature type="compositionally biased region" description="Low complexity" evidence="4">
    <location>
        <begin position="179"/>
        <end position="195"/>
    </location>
</feature>
<keyword evidence="5" id="KW-0472">Membrane</keyword>
<feature type="compositionally biased region" description="Polar residues" evidence="4">
    <location>
        <begin position="765"/>
        <end position="774"/>
    </location>
</feature>
<evidence type="ECO:0000256" key="4">
    <source>
        <dbReference type="SAM" id="MobiDB-lite"/>
    </source>
</evidence>
<evidence type="ECO:0000256" key="2">
    <source>
        <dbReference type="ARBA" id="ARBA00004177"/>
    </source>
</evidence>
<dbReference type="PANTHER" id="PTHR45981">
    <property type="entry name" value="LD02310P"/>
    <property type="match status" value="1"/>
</dbReference>
<dbReference type="GO" id="GO:0005765">
    <property type="term" value="C:lysosomal membrane"/>
    <property type="evidence" value="ECO:0007669"/>
    <property type="project" value="UniProtKB-SubCell"/>
</dbReference>
<comment type="subcellular location">
    <subcellularLocation>
        <location evidence="1">Endomembrane system</location>
        <topology evidence="1">Multi-pass membrane protein</topology>
    </subcellularLocation>
    <subcellularLocation>
        <location evidence="2">Endosome</location>
    </subcellularLocation>
    <subcellularLocation>
        <location evidence="3">Lysosome membrane</location>
    </subcellularLocation>
</comment>
<feature type="compositionally biased region" description="Low complexity" evidence="4">
    <location>
        <begin position="702"/>
        <end position="711"/>
    </location>
</feature>
<evidence type="ECO:0008006" key="9">
    <source>
        <dbReference type="Google" id="ProtNLM"/>
    </source>
</evidence>
<gene>
    <name evidence="7" type="ORF">SEV965_LOCUS10642</name>
</gene>
<evidence type="ECO:0000313" key="8">
    <source>
        <dbReference type="Proteomes" id="UP000663889"/>
    </source>
</evidence>
<sequence>MAVKAFLVYIIVLSRLIMGQLSYIHPGQYGLTGNNDMFQQQQQQMHQQQQLPMHQQQQQLPIHQQQQQLPIHQQQQQLPIHQQQQQLPIHQQQQQQHQIPPHQQQQQQQPVQMHPQQQQPVQMLPQQQQPAQMHPQQQQPVQMLPQQQQQQQQPVQMNLQQQQPVQMHPQQQYYQGNMQGPSIQSPESIQPIQQQPLPPPPYINPFPQPTHDHLIGQAPSPPISPSERYLVGNLSESFSFEVAPQSTKVTYLGLNGYSLYIIGMGFSNKSKFIYDEQKNRLTIRSLDSTTVGYYSAVDSNWQTFVNILTAIDVSSLQIHNAHTSEDNNGSSLVSCSVSIIRSTFKLPEPPSSLSSNNLPILPPLSLPSSSGTSSSTMFAGTENLPRLDLFISTRTPSSTLLNNKIYNDTLNEQNFTRTISIQRPLRRADHNGTIQCQVESNNNINIFLIKTVPINVQYGPNLEAGALPTVNLESEALKIIAMECQIEGNPTPSYVWYEMSNNNNNSISGNMMPYYGHQNPYGHQYPLLPPSNIPTAGLNVFSTTKQIQRIYQNPGQHSMQCQAQSRGKTIKQEFFITVIPSSTGSKSGVGADGTRGKSYKIPMIIGICIGGILFLVVIAIIIAAIIFLKRRKTKTNEIRLPSEKLSNDKQGKNRWGHNSNLPIDYTKKYKHEVLKGDSSSTSHLVESTESSASQVPPVPNRSSSMTSTHSSYRQAPPPVPVPLAYQEANTFPGSRPPPPRRRSYTPDDDDGDDIDTSVNAMPLTITRSRTTTPFGSHKSLSESIQSLRSNQQQALSLPTKKRSHEPPPSSIISKHDQQTPSPKSFNTKKDYQHHHYHNPIQLKDQQKIINSDASSEEDELQQQQQINNITEDSAFLPKKFTFRVKAGPGVPKKPSSTHNQKEYHQQQQHGRRLITPPPPQKMVVHQPTTVHQDEMPPSYHQVSNPSSSSTAYVYQEPTEV</sequence>
<accession>A0A814GLR9</accession>
<evidence type="ECO:0000256" key="6">
    <source>
        <dbReference type="SAM" id="SignalP"/>
    </source>
</evidence>
<keyword evidence="5" id="KW-0812">Transmembrane</keyword>
<feature type="compositionally biased region" description="Low complexity" evidence="4">
    <location>
        <begin position="42"/>
        <end position="172"/>
    </location>
</feature>
<evidence type="ECO:0000256" key="1">
    <source>
        <dbReference type="ARBA" id="ARBA00004127"/>
    </source>
</evidence>
<feature type="compositionally biased region" description="Pro residues" evidence="4">
    <location>
        <begin position="196"/>
        <end position="208"/>
    </location>
</feature>
<feature type="compositionally biased region" description="Acidic residues" evidence="4">
    <location>
        <begin position="746"/>
        <end position="755"/>
    </location>
</feature>
<proteinExistence type="predicted"/>
<feature type="region of interest" description="Disordered" evidence="4">
    <location>
        <begin position="852"/>
        <end position="872"/>
    </location>
</feature>
<feature type="region of interest" description="Disordered" evidence="4">
    <location>
        <begin position="642"/>
        <end position="661"/>
    </location>
</feature>
<reference evidence="7" key="1">
    <citation type="submission" date="2021-02" db="EMBL/GenBank/DDBJ databases">
        <authorList>
            <person name="Nowell W R."/>
        </authorList>
    </citation>
    <scope>NUCLEOTIDE SEQUENCE</scope>
</reference>
<dbReference type="AlphaFoldDB" id="A0A814GLR9"/>
<organism evidence="7 8">
    <name type="scientific">Rotaria sordida</name>
    <dbReference type="NCBI Taxonomy" id="392033"/>
    <lineage>
        <taxon>Eukaryota</taxon>
        <taxon>Metazoa</taxon>
        <taxon>Spiralia</taxon>
        <taxon>Gnathifera</taxon>
        <taxon>Rotifera</taxon>
        <taxon>Eurotatoria</taxon>
        <taxon>Bdelloidea</taxon>
        <taxon>Philodinida</taxon>
        <taxon>Philodinidae</taxon>
        <taxon>Rotaria</taxon>
    </lineage>
</organism>
<feature type="transmembrane region" description="Helical" evidence="5">
    <location>
        <begin position="603"/>
        <end position="628"/>
    </location>
</feature>
<feature type="region of interest" description="Disordered" evidence="4">
    <location>
        <begin position="42"/>
        <end position="223"/>
    </location>
</feature>
<feature type="region of interest" description="Disordered" evidence="4">
    <location>
        <begin position="676"/>
        <end position="830"/>
    </location>
</feature>
<keyword evidence="5" id="KW-1133">Transmembrane helix</keyword>
<feature type="chain" id="PRO_5032894838" description="Ig-like domain-containing protein" evidence="6">
    <location>
        <begin position="20"/>
        <end position="960"/>
    </location>
</feature>
<keyword evidence="6" id="KW-0732">Signal</keyword>
<feature type="signal peptide" evidence="6">
    <location>
        <begin position="1"/>
        <end position="19"/>
    </location>
</feature>